<protein>
    <recommendedName>
        <fullName evidence="10">Endo-chitosanase</fullName>
        <ecNumber evidence="10">3.2.1.132</ecNumber>
    </recommendedName>
</protein>
<proteinExistence type="inferred from homology"/>
<evidence type="ECO:0000256" key="9">
    <source>
        <dbReference type="ARBA" id="ARBA00023326"/>
    </source>
</evidence>
<evidence type="ECO:0000256" key="3">
    <source>
        <dbReference type="ARBA" id="ARBA00007799"/>
    </source>
</evidence>
<keyword evidence="4" id="KW-0964">Secreted</keyword>
<evidence type="ECO:0000256" key="2">
    <source>
        <dbReference type="ARBA" id="ARBA00004613"/>
    </source>
</evidence>
<comment type="similarity">
    <text evidence="3 10">Belongs to the glycosyl hydrolase 75 family.</text>
</comment>
<keyword evidence="12" id="KW-1185">Reference proteome</keyword>
<dbReference type="EMBL" id="JAULSR010000002">
    <property type="protein sequence ID" value="KAK0630312.1"/>
    <property type="molecule type" value="Genomic_DNA"/>
</dbReference>
<keyword evidence="7" id="KW-0119">Carbohydrate metabolism</keyword>
<evidence type="ECO:0000256" key="4">
    <source>
        <dbReference type="ARBA" id="ARBA00022525"/>
    </source>
</evidence>
<dbReference type="AlphaFoldDB" id="A0AA39XBC4"/>
<accession>A0AA39XBC4</accession>
<comment type="catalytic activity">
    <reaction evidence="1 10">
        <text>Endohydrolysis of beta-(1-&gt;4)-linkages between D-glucosamine residues in a partly acetylated chitosan.</text>
        <dbReference type="EC" id="3.2.1.132"/>
    </reaction>
</comment>
<comment type="caution">
    <text evidence="11">The sequence shown here is derived from an EMBL/GenBank/DDBJ whole genome shotgun (WGS) entry which is preliminary data.</text>
</comment>
<evidence type="ECO:0000256" key="7">
    <source>
        <dbReference type="ARBA" id="ARBA00023277"/>
    </source>
</evidence>
<dbReference type="Pfam" id="PF07335">
    <property type="entry name" value="Glyco_hydro_75"/>
    <property type="match status" value="1"/>
</dbReference>
<evidence type="ECO:0000256" key="5">
    <source>
        <dbReference type="ARBA" id="ARBA00022729"/>
    </source>
</evidence>
<evidence type="ECO:0000256" key="8">
    <source>
        <dbReference type="ARBA" id="ARBA00023295"/>
    </source>
</evidence>
<gene>
    <name evidence="11" type="ORF">B0T17DRAFT_589875</name>
</gene>
<dbReference type="GO" id="GO:0005576">
    <property type="term" value="C:extracellular region"/>
    <property type="evidence" value="ECO:0007669"/>
    <property type="project" value="UniProtKB-SubCell"/>
</dbReference>
<dbReference type="EC" id="3.2.1.132" evidence="10"/>
<organism evidence="11 12">
    <name type="scientific">Bombardia bombarda</name>
    <dbReference type="NCBI Taxonomy" id="252184"/>
    <lineage>
        <taxon>Eukaryota</taxon>
        <taxon>Fungi</taxon>
        <taxon>Dikarya</taxon>
        <taxon>Ascomycota</taxon>
        <taxon>Pezizomycotina</taxon>
        <taxon>Sordariomycetes</taxon>
        <taxon>Sordariomycetidae</taxon>
        <taxon>Sordariales</taxon>
        <taxon>Lasiosphaeriaceae</taxon>
        <taxon>Bombardia</taxon>
    </lineage>
</organism>
<evidence type="ECO:0000256" key="6">
    <source>
        <dbReference type="ARBA" id="ARBA00022801"/>
    </source>
</evidence>
<dbReference type="InterPro" id="IPR009939">
    <property type="entry name" value="Chitosanase_fungal"/>
</dbReference>
<evidence type="ECO:0000256" key="10">
    <source>
        <dbReference type="RuleBase" id="RU361208"/>
    </source>
</evidence>
<keyword evidence="5 10" id="KW-0732">Signal</keyword>
<comment type="subcellular location">
    <subcellularLocation>
        <location evidence="2 10">Secreted</location>
    </subcellularLocation>
</comment>
<dbReference type="PANTHER" id="PTHR42061:SF6">
    <property type="entry name" value="ENDO-CHITOSANASE"/>
    <property type="match status" value="1"/>
</dbReference>
<keyword evidence="8 10" id="KW-0326">Glycosidase</keyword>
<reference evidence="11" key="1">
    <citation type="submission" date="2023-06" db="EMBL/GenBank/DDBJ databases">
        <title>Genome-scale phylogeny and comparative genomics of the fungal order Sordariales.</title>
        <authorList>
            <consortium name="Lawrence Berkeley National Laboratory"/>
            <person name="Hensen N."/>
            <person name="Bonometti L."/>
            <person name="Westerberg I."/>
            <person name="Brannstrom I.O."/>
            <person name="Guillou S."/>
            <person name="Cros-Aarteil S."/>
            <person name="Calhoun S."/>
            <person name="Haridas S."/>
            <person name="Kuo A."/>
            <person name="Mondo S."/>
            <person name="Pangilinan J."/>
            <person name="Riley R."/>
            <person name="LaButti K."/>
            <person name="Andreopoulos B."/>
            <person name="Lipzen A."/>
            <person name="Chen C."/>
            <person name="Yanf M."/>
            <person name="Daum C."/>
            <person name="Ng V."/>
            <person name="Clum A."/>
            <person name="Steindorff A."/>
            <person name="Ohm R."/>
            <person name="Martin F."/>
            <person name="Silar P."/>
            <person name="Natvig D."/>
            <person name="Lalanne C."/>
            <person name="Gautier V."/>
            <person name="Ament-velasquez S.L."/>
            <person name="Kruys A."/>
            <person name="Hutchinson M.I."/>
            <person name="Powell A.J."/>
            <person name="Barry K."/>
            <person name="Miller A.N."/>
            <person name="Grigoriev I.V."/>
            <person name="Debuchy R."/>
            <person name="Gladieux P."/>
            <person name="Thoren M.H."/>
            <person name="Johannesson H."/>
        </authorList>
    </citation>
    <scope>NUCLEOTIDE SEQUENCE</scope>
    <source>
        <strain evidence="11">SMH3391-2</strain>
    </source>
</reference>
<evidence type="ECO:0000313" key="11">
    <source>
        <dbReference type="EMBL" id="KAK0630312.1"/>
    </source>
</evidence>
<sequence>MLTLFSPRFSLSRAVLLLTATCITCRPTPNNIMSLYSTIRSQGSCKHVLAGGFYATDDGTNSFSYCADHLDTSNVIFIQGRHGELADMDVDCDGIQGGPADDGRCSYGRSPDLQNTTAFQDVVESYNVGIKDLDPYVIPYVVFGNTGTTNATKAKAAGGWPSFDPTSCGIEPLSIVAVVCGDQLVYGIWGDTNGDDGDKPMVGEASLALATACEGPSMTGNNGYDGTNILYVAFRGHDAVPGPKGRIGMPPTLTTSRPA</sequence>
<keyword evidence="6 10" id="KW-0378">Hydrolase</keyword>
<dbReference type="GO" id="GO:0000272">
    <property type="term" value="P:polysaccharide catabolic process"/>
    <property type="evidence" value="ECO:0007669"/>
    <property type="project" value="UniProtKB-KW"/>
</dbReference>
<name>A0AA39XBC4_9PEZI</name>
<keyword evidence="9 10" id="KW-0624">Polysaccharide degradation</keyword>
<feature type="chain" id="PRO_5041482600" description="Endo-chitosanase" evidence="10">
    <location>
        <begin position="26"/>
        <end position="259"/>
    </location>
</feature>
<feature type="signal peptide" evidence="10">
    <location>
        <begin position="1"/>
        <end position="25"/>
    </location>
</feature>
<dbReference type="GO" id="GO:0016977">
    <property type="term" value="F:chitosanase activity"/>
    <property type="evidence" value="ECO:0007669"/>
    <property type="project" value="UniProtKB-EC"/>
</dbReference>
<evidence type="ECO:0000313" key="12">
    <source>
        <dbReference type="Proteomes" id="UP001174934"/>
    </source>
</evidence>
<evidence type="ECO:0000256" key="1">
    <source>
        <dbReference type="ARBA" id="ARBA00000405"/>
    </source>
</evidence>
<dbReference type="PANTHER" id="PTHR42061">
    <property type="entry name" value="ENDO-CHITOSANASE"/>
    <property type="match status" value="1"/>
</dbReference>
<dbReference type="Proteomes" id="UP001174934">
    <property type="component" value="Unassembled WGS sequence"/>
</dbReference>
<comment type="function">
    <text evidence="10">Chitosanase catalyzing the endo-type cleavage of chitosan, the deacylated form of chitin. Chitosanase may be crucial in the degradation of the deacetylated portion of chitin in the fungal cell wall.</text>
</comment>